<feature type="domain" description="HpcH/HpaI aldolase/citrate lyase" evidence="4">
    <location>
        <begin position="16"/>
        <end position="216"/>
    </location>
</feature>
<protein>
    <submittedName>
        <fullName evidence="5">CoA ester lyase</fullName>
    </submittedName>
</protein>
<dbReference type="Pfam" id="PF03328">
    <property type="entry name" value="HpcH_HpaI"/>
    <property type="match status" value="1"/>
</dbReference>
<evidence type="ECO:0000256" key="2">
    <source>
        <dbReference type="ARBA" id="ARBA00022723"/>
    </source>
</evidence>
<keyword evidence="6" id="KW-1185">Reference proteome</keyword>
<dbReference type="GO" id="GO:0016829">
    <property type="term" value="F:lyase activity"/>
    <property type="evidence" value="ECO:0007669"/>
    <property type="project" value="UniProtKB-KW"/>
</dbReference>
<sequence>MTGAAIADRIARATGVLFVPGGRPERFDRAAGTGAPVVIDLEDAVAPQDKATARSAALAWLAAGNPAAVRINAIGTEWHADDVAALSTVDAAVMLPKAEDPSAIEDLTGRLGSTPAVIALVETAAGVLDAARIARVPGVARLAFGHLDLAAQLGVDPADRSALATCRHTLVLASAAAGLPGPIDGVTTDLSDDALLADDVTYARGLGFTGKLCIHPRQVPLVRAAFRPSADETAWATRIVAAAAAGGAVVTVDGRMVDRPVVERARRVLERGEAGD</sequence>
<organism evidence="5 6">
    <name type="scientific">Dactylosporangium maewongense</name>
    <dbReference type="NCBI Taxonomy" id="634393"/>
    <lineage>
        <taxon>Bacteria</taxon>
        <taxon>Bacillati</taxon>
        <taxon>Actinomycetota</taxon>
        <taxon>Actinomycetes</taxon>
        <taxon>Micromonosporales</taxon>
        <taxon>Micromonosporaceae</taxon>
        <taxon>Dactylosporangium</taxon>
    </lineage>
</organism>
<keyword evidence="2" id="KW-0479">Metal-binding</keyword>
<accession>A0ABN1ZPX2</accession>
<name>A0ABN1ZPX2_9ACTN</name>
<proteinExistence type="predicted"/>
<evidence type="ECO:0000256" key="3">
    <source>
        <dbReference type="ARBA" id="ARBA00022842"/>
    </source>
</evidence>
<comment type="caution">
    <text evidence="5">The sequence shown here is derived from an EMBL/GenBank/DDBJ whole genome shotgun (WGS) entry which is preliminary data.</text>
</comment>
<keyword evidence="5" id="KW-0456">Lyase</keyword>
<dbReference type="PIRSF" id="PIRSF015582">
    <property type="entry name" value="Cit_lyase_B"/>
    <property type="match status" value="1"/>
</dbReference>
<evidence type="ECO:0000313" key="5">
    <source>
        <dbReference type="EMBL" id="GAA1501919.1"/>
    </source>
</evidence>
<dbReference type="InterPro" id="IPR011206">
    <property type="entry name" value="Citrate_lyase_beta/mcl1/mcl2"/>
</dbReference>
<dbReference type="InterPro" id="IPR015813">
    <property type="entry name" value="Pyrv/PenolPyrv_kinase-like_dom"/>
</dbReference>
<dbReference type="EMBL" id="BAAAQD010000001">
    <property type="protein sequence ID" value="GAA1501919.1"/>
    <property type="molecule type" value="Genomic_DNA"/>
</dbReference>
<comment type="cofactor">
    <cofactor evidence="1">
        <name>Mg(2+)</name>
        <dbReference type="ChEBI" id="CHEBI:18420"/>
    </cofactor>
</comment>
<dbReference type="PANTHER" id="PTHR32308:SF10">
    <property type="entry name" value="CITRATE LYASE SUBUNIT BETA"/>
    <property type="match status" value="1"/>
</dbReference>
<reference evidence="5 6" key="1">
    <citation type="journal article" date="2019" name="Int. J. Syst. Evol. Microbiol.">
        <title>The Global Catalogue of Microorganisms (GCM) 10K type strain sequencing project: providing services to taxonomists for standard genome sequencing and annotation.</title>
        <authorList>
            <consortium name="The Broad Institute Genomics Platform"/>
            <consortium name="The Broad Institute Genome Sequencing Center for Infectious Disease"/>
            <person name="Wu L."/>
            <person name="Ma J."/>
        </authorList>
    </citation>
    <scope>NUCLEOTIDE SEQUENCE [LARGE SCALE GENOMIC DNA]</scope>
    <source>
        <strain evidence="5 6">JCM 15933</strain>
    </source>
</reference>
<dbReference type="PANTHER" id="PTHR32308">
    <property type="entry name" value="LYASE BETA SUBUNIT, PUTATIVE (AFU_ORTHOLOGUE AFUA_4G13030)-RELATED"/>
    <property type="match status" value="1"/>
</dbReference>
<evidence type="ECO:0000313" key="6">
    <source>
        <dbReference type="Proteomes" id="UP001501470"/>
    </source>
</evidence>
<evidence type="ECO:0000259" key="4">
    <source>
        <dbReference type="Pfam" id="PF03328"/>
    </source>
</evidence>
<keyword evidence="3" id="KW-0460">Magnesium</keyword>
<gene>
    <name evidence="5" type="ORF">GCM10009827_012680</name>
</gene>
<dbReference type="InterPro" id="IPR040442">
    <property type="entry name" value="Pyrv_kinase-like_dom_sf"/>
</dbReference>
<dbReference type="Proteomes" id="UP001501470">
    <property type="component" value="Unassembled WGS sequence"/>
</dbReference>
<dbReference type="RefSeq" id="WP_344500425.1">
    <property type="nucleotide sequence ID" value="NZ_BAAAQD010000001.1"/>
</dbReference>
<evidence type="ECO:0000256" key="1">
    <source>
        <dbReference type="ARBA" id="ARBA00001946"/>
    </source>
</evidence>
<dbReference type="Gene3D" id="3.20.20.60">
    <property type="entry name" value="Phosphoenolpyruvate-binding domains"/>
    <property type="match status" value="1"/>
</dbReference>
<dbReference type="SUPFAM" id="SSF51621">
    <property type="entry name" value="Phosphoenolpyruvate/pyruvate domain"/>
    <property type="match status" value="1"/>
</dbReference>
<dbReference type="InterPro" id="IPR005000">
    <property type="entry name" value="Aldolase/citrate-lyase_domain"/>
</dbReference>